<organism evidence="2 3">
    <name type="scientific">Oceanihabitans sediminis</name>
    <dbReference type="NCBI Taxonomy" id="1812012"/>
    <lineage>
        <taxon>Bacteria</taxon>
        <taxon>Pseudomonadati</taxon>
        <taxon>Bacteroidota</taxon>
        <taxon>Flavobacteriia</taxon>
        <taxon>Flavobacteriales</taxon>
        <taxon>Flavobacteriaceae</taxon>
        <taxon>Oceanihabitans</taxon>
    </lineage>
</organism>
<evidence type="ECO:0000313" key="2">
    <source>
        <dbReference type="EMBL" id="RCU58143.1"/>
    </source>
</evidence>
<dbReference type="AlphaFoldDB" id="A0A368P6U6"/>
<gene>
    <name evidence="2" type="ORF">DU428_01810</name>
</gene>
<proteinExistence type="predicted"/>
<feature type="domain" description="Helix-turn-helix" evidence="1">
    <location>
        <begin position="41"/>
        <end position="85"/>
    </location>
</feature>
<dbReference type="Proteomes" id="UP000252249">
    <property type="component" value="Unassembled WGS sequence"/>
</dbReference>
<name>A0A368P6U6_9FLAO</name>
<comment type="caution">
    <text evidence="2">The sequence shown here is derived from an EMBL/GenBank/DDBJ whole genome shotgun (WGS) entry which is preliminary data.</text>
</comment>
<dbReference type="SUPFAM" id="SSF46955">
    <property type="entry name" value="Putative DNA-binding domain"/>
    <property type="match status" value="1"/>
</dbReference>
<evidence type="ECO:0000313" key="3">
    <source>
        <dbReference type="Proteomes" id="UP000252249"/>
    </source>
</evidence>
<evidence type="ECO:0000259" key="1">
    <source>
        <dbReference type="Pfam" id="PF12728"/>
    </source>
</evidence>
<dbReference type="Pfam" id="PF12728">
    <property type="entry name" value="HTH_17"/>
    <property type="match status" value="1"/>
</dbReference>
<reference evidence="2 3" key="1">
    <citation type="submission" date="2018-07" db="EMBL/GenBank/DDBJ databases">
        <title>Oceanihabitans testaceum sp. nov., isolated from marine sediment.</title>
        <authorList>
            <person name="Li C.-M."/>
        </authorList>
    </citation>
    <scope>NUCLEOTIDE SEQUENCE [LARGE SCALE GENOMIC DNA]</scope>
    <source>
        <strain evidence="2 3">S9-10</strain>
    </source>
</reference>
<protein>
    <submittedName>
        <fullName evidence="2">DNA-binding protein</fullName>
    </submittedName>
</protein>
<sequence>METIQFLSTTPTALANLIDEKIKAQLDELKQNFQPKEPDEFLTRNETADLLKISLTALHDWVNKGILKPYKMGNKTYFSRKEVIETLYNSNK</sequence>
<dbReference type="GO" id="GO:0003677">
    <property type="term" value="F:DNA binding"/>
    <property type="evidence" value="ECO:0007669"/>
    <property type="project" value="UniProtKB-KW"/>
</dbReference>
<dbReference type="EMBL" id="QPIG01000001">
    <property type="protein sequence ID" value="RCU58143.1"/>
    <property type="molecule type" value="Genomic_DNA"/>
</dbReference>
<dbReference type="InterPro" id="IPR041657">
    <property type="entry name" value="HTH_17"/>
</dbReference>
<dbReference type="InterPro" id="IPR009061">
    <property type="entry name" value="DNA-bd_dom_put_sf"/>
</dbReference>
<keyword evidence="2" id="KW-0238">DNA-binding</keyword>
<accession>A0A368P6U6</accession>
<keyword evidence="3" id="KW-1185">Reference proteome</keyword>
<dbReference type="OrthoDB" id="1097811at2"/>
<dbReference type="RefSeq" id="WP_113965668.1">
    <property type="nucleotide sequence ID" value="NZ_QNRP01000001.1"/>
</dbReference>